<feature type="region of interest" description="Disordered" evidence="6">
    <location>
        <begin position="1"/>
        <end position="26"/>
    </location>
</feature>
<protein>
    <submittedName>
        <fullName evidence="10">J domain-containing protein</fullName>
    </submittedName>
</protein>
<evidence type="ECO:0000313" key="9">
    <source>
        <dbReference type="Proteomes" id="UP000050640"/>
    </source>
</evidence>
<keyword evidence="9" id="KW-1185">Reference proteome</keyword>
<keyword evidence="5" id="KW-0449">Lipoprotein</keyword>
<organism evidence="9 10">
    <name type="scientific">Elaeophora elaphi</name>
    <dbReference type="NCBI Taxonomy" id="1147741"/>
    <lineage>
        <taxon>Eukaryota</taxon>
        <taxon>Metazoa</taxon>
        <taxon>Ecdysozoa</taxon>
        <taxon>Nematoda</taxon>
        <taxon>Chromadorea</taxon>
        <taxon>Rhabditida</taxon>
        <taxon>Spirurina</taxon>
        <taxon>Spiruromorpha</taxon>
        <taxon>Filarioidea</taxon>
        <taxon>Onchocercidae</taxon>
        <taxon>Elaeophora</taxon>
    </lineage>
</organism>
<accession>A0A0R3S3T4</accession>
<dbReference type="PRINTS" id="PR00625">
    <property type="entry name" value="JDOMAIN"/>
</dbReference>
<feature type="region of interest" description="Disordered" evidence="6">
    <location>
        <begin position="191"/>
        <end position="257"/>
    </location>
</feature>
<evidence type="ECO:0000313" key="10">
    <source>
        <dbReference type="WBParaSite" id="EEL_0000943701-mRNA-1"/>
    </source>
</evidence>
<name>A0A0R3S3T4_9BILA</name>
<evidence type="ECO:0000256" key="2">
    <source>
        <dbReference type="ARBA" id="ARBA00023136"/>
    </source>
</evidence>
<feature type="compositionally biased region" description="Basic and acidic residues" evidence="6">
    <location>
        <begin position="245"/>
        <end position="257"/>
    </location>
</feature>
<proteinExistence type="predicted"/>
<dbReference type="PANTHER" id="PTHR44027:SF7">
    <property type="entry name" value="DNAJ HOMOLOG SUBFAMILY C MEMBER 5 HOMOLOG"/>
    <property type="match status" value="1"/>
</dbReference>
<evidence type="ECO:0000259" key="8">
    <source>
        <dbReference type="PROSITE" id="PS50076"/>
    </source>
</evidence>
<keyword evidence="2 7" id="KW-0472">Membrane</keyword>
<evidence type="ECO:0000256" key="7">
    <source>
        <dbReference type="SAM" id="Phobius"/>
    </source>
</evidence>
<dbReference type="SUPFAM" id="SSF46565">
    <property type="entry name" value="Chaperone J-domain"/>
    <property type="match status" value="1"/>
</dbReference>
<dbReference type="WBParaSite" id="EEL_0000943701-mRNA-1">
    <property type="protein sequence ID" value="EEL_0000943701-mRNA-1"/>
    <property type="gene ID" value="EEL_0000943701"/>
</dbReference>
<keyword evidence="7" id="KW-0812">Transmembrane</keyword>
<evidence type="ECO:0000256" key="3">
    <source>
        <dbReference type="ARBA" id="ARBA00023139"/>
    </source>
</evidence>
<dbReference type="InterPro" id="IPR036869">
    <property type="entry name" value="J_dom_sf"/>
</dbReference>
<keyword evidence="4" id="KW-0143">Chaperone</keyword>
<dbReference type="SMART" id="SM00271">
    <property type="entry name" value="DnaJ"/>
    <property type="match status" value="1"/>
</dbReference>
<dbReference type="PANTHER" id="PTHR44027">
    <property type="entry name" value="DNAJ HOMOLOG SUBFAMILY C MEMBER 5 HOMOLOG"/>
    <property type="match status" value="1"/>
</dbReference>
<dbReference type="GO" id="GO:0005737">
    <property type="term" value="C:cytoplasm"/>
    <property type="evidence" value="ECO:0007669"/>
    <property type="project" value="UniProtKB-ARBA"/>
</dbReference>
<dbReference type="PROSITE" id="PS50076">
    <property type="entry name" value="DNAJ_2"/>
    <property type="match status" value="1"/>
</dbReference>
<dbReference type="InterPro" id="IPR051434">
    <property type="entry name" value="DnaJ_C_subfamily_member5"/>
</dbReference>
<feature type="compositionally biased region" description="Polar residues" evidence="6">
    <location>
        <begin position="234"/>
        <end position="243"/>
    </location>
</feature>
<sequence length="257" mass="28604">MVSPDMGESGPHENGGSNSKQRKSKGPSLYEILGITKNASDDDIKRAYRKLALKYHPDKNLENDPEKTERFKEINHAHAILSVPTRRKVYDEYGDMGLKLMEQFGDDGAVIGLAFNPWFKWTFIICGISTCCCFFFCCGCMFCCNCCCNFCCGKYKPKRFAEEGDIDESDAEQEANGNASVIVNQPEELNMLPKSTKGDENPESAGSSSEKLRDQPETYPVSYRSGEAGGKNGAVTQCLPQKNSAKRDIKIDKRDKV</sequence>
<dbReference type="GO" id="GO:0016020">
    <property type="term" value="C:membrane"/>
    <property type="evidence" value="ECO:0007669"/>
    <property type="project" value="UniProtKB-SubCell"/>
</dbReference>
<dbReference type="CDD" id="cd06257">
    <property type="entry name" value="DnaJ"/>
    <property type="match status" value="1"/>
</dbReference>
<dbReference type="InterPro" id="IPR001623">
    <property type="entry name" value="DnaJ_domain"/>
</dbReference>
<dbReference type="GO" id="GO:1900073">
    <property type="term" value="P:regulation of neuromuscular synaptic transmission"/>
    <property type="evidence" value="ECO:0007669"/>
    <property type="project" value="TreeGrafter"/>
</dbReference>
<dbReference type="Pfam" id="PF00226">
    <property type="entry name" value="DnaJ"/>
    <property type="match status" value="1"/>
</dbReference>
<keyword evidence="3" id="KW-0564">Palmitate</keyword>
<reference evidence="10" key="1">
    <citation type="submission" date="2017-02" db="UniProtKB">
        <authorList>
            <consortium name="WormBaseParasite"/>
        </authorList>
    </citation>
    <scope>IDENTIFICATION</scope>
</reference>
<feature type="domain" description="J" evidence="8">
    <location>
        <begin position="28"/>
        <end position="94"/>
    </location>
</feature>
<dbReference type="Proteomes" id="UP000050640">
    <property type="component" value="Unplaced"/>
</dbReference>
<evidence type="ECO:0000256" key="1">
    <source>
        <dbReference type="ARBA" id="ARBA00004635"/>
    </source>
</evidence>
<evidence type="ECO:0000256" key="5">
    <source>
        <dbReference type="ARBA" id="ARBA00023288"/>
    </source>
</evidence>
<evidence type="ECO:0000256" key="6">
    <source>
        <dbReference type="SAM" id="MobiDB-lite"/>
    </source>
</evidence>
<dbReference type="STRING" id="1147741.A0A0R3S3T4"/>
<keyword evidence="7" id="KW-1133">Transmembrane helix</keyword>
<feature type="transmembrane region" description="Helical" evidence="7">
    <location>
        <begin position="121"/>
        <end position="142"/>
    </location>
</feature>
<comment type="subcellular location">
    <subcellularLocation>
        <location evidence="1">Membrane</location>
        <topology evidence="1">Lipid-anchor</topology>
    </subcellularLocation>
</comment>
<dbReference type="GO" id="GO:0061177">
    <property type="term" value="C:type Is terminal bouton"/>
    <property type="evidence" value="ECO:0007669"/>
    <property type="project" value="TreeGrafter"/>
</dbReference>
<dbReference type="Gene3D" id="1.10.287.110">
    <property type="entry name" value="DnaJ domain"/>
    <property type="match status" value="1"/>
</dbReference>
<dbReference type="AlphaFoldDB" id="A0A0R3S3T4"/>
<evidence type="ECO:0000256" key="4">
    <source>
        <dbReference type="ARBA" id="ARBA00023186"/>
    </source>
</evidence>